<dbReference type="Pfam" id="PF02212">
    <property type="entry name" value="GED"/>
    <property type="match status" value="1"/>
</dbReference>
<name>B0EAF6_ENTDS</name>
<dbReference type="GeneID" id="5880262"/>
<evidence type="ECO:0000256" key="1">
    <source>
        <dbReference type="ARBA" id="ARBA00022741"/>
    </source>
</evidence>
<dbReference type="Pfam" id="PF01031">
    <property type="entry name" value="Dynamin_M"/>
    <property type="match status" value="1"/>
</dbReference>
<feature type="region of interest" description="Disordered" evidence="4">
    <location>
        <begin position="532"/>
        <end position="552"/>
    </location>
</feature>
<dbReference type="OMA" id="IQRRKEC"/>
<dbReference type="AlphaFoldDB" id="B0EAF6"/>
<dbReference type="GO" id="GO:0006909">
    <property type="term" value="P:phagocytosis"/>
    <property type="evidence" value="ECO:0007669"/>
    <property type="project" value="TreeGrafter"/>
</dbReference>
<dbReference type="InterPro" id="IPR000375">
    <property type="entry name" value="Dynamin_stalk"/>
</dbReference>
<dbReference type="Pfam" id="PF00350">
    <property type="entry name" value="Dynamin_N"/>
    <property type="match status" value="1"/>
</dbReference>
<dbReference type="GO" id="GO:0005874">
    <property type="term" value="C:microtubule"/>
    <property type="evidence" value="ECO:0007669"/>
    <property type="project" value="TreeGrafter"/>
</dbReference>
<accession>B0EAF6</accession>
<dbReference type="InterPro" id="IPR019762">
    <property type="entry name" value="Dynamin_GTPase_CS"/>
</dbReference>
<dbReference type="Gene3D" id="3.40.50.300">
    <property type="entry name" value="P-loop containing nucleotide triphosphate hydrolases"/>
    <property type="match status" value="1"/>
</dbReference>
<evidence type="ECO:0000259" key="5">
    <source>
        <dbReference type="PROSITE" id="PS51388"/>
    </source>
</evidence>
<dbReference type="SMART" id="SM00302">
    <property type="entry name" value="GED"/>
    <property type="match status" value="1"/>
</dbReference>
<dbReference type="RefSeq" id="XP_001735320.1">
    <property type="nucleotide sequence ID" value="XM_001735268.1"/>
</dbReference>
<proteinExistence type="inferred from homology"/>
<dbReference type="InterPro" id="IPR030381">
    <property type="entry name" value="G_DYNAMIN_dom"/>
</dbReference>
<evidence type="ECO:0000259" key="6">
    <source>
        <dbReference type="PROSITE" id="PS51718"/>
    </source>
</evidence>
<dbReference type="Proteomes" id="UP000008076">
    <property type="component" value="Unassembled WGS sequence"/>
</dbReference>
<dbReference type="SMART" id="SM00053">
    <property type="entry name" value="DYNc"/>
    <property type="match status" value="1"/>
</dbReference>
<dbReference type="GO" id="GO:0003924">
    <property type="term" value="F:GTPase activity"/>
    <property type="evidence" value="ECO:0007669"/>
    <property type="project" value="InterPro"/>
</dbReference>
<dbReference type="InterPro" id="IPR045063">
    <property type="entry name" value="Dynamin_N"/>
</dbReference>
<dbReference type="EMBL" id="DS548454">
    <property type="protein sequence ID" value="EDR28469.1"/>
    <property type="molecule type" value="Genomic_DNA"/>
</dbReference>
<keyword evidence="2 3" id="KW-0342">GTP-binding</keyword>
<evidence type="ECO:0000256" key="2">
    <source>
        <dbReference type="ARBA" id="ARBA00023134"/>
    </source>
</evidence>
<dbReference type="FunFam" id="3.40.50.300:FF:001853">
    <property type="entry name" value="Dynamin family protein"/>
    <property type="match status" value="1"/>
</dbReference>
<dbReference type="GO" id="GO:0016559">
    <property type="term" value="P:peroxisome fission"/>
    <property type="evidence" value="ECO:0007669"/>
    <property type="project" value="TreeGrafter"/>
</dbReference>
<dbReference type="SUPFAM" id="SSF52540">
    <property type="entry name" value="P-loop containing nucleoside triphosphate hydrolases"/>
    <property type="match status" value="1"/>
</dbReference>
<dbReference type="GO" id="GO:0016020">
    <property type="term" value="C:membrane"/>
    <property type="evidence" value="ECO:0007669"/>
    <property type="project" value="TreeGrafter"/>
</dbReference>
<dbReference type="KEGG" id="edi:EDI_315730"/>
<dbReference type="OrthoDB" id="5061070at2759"/>
<dbReference type="InterPro" id="IPR020850">
    <property type="entry name" value="GED_dom"/>
</dbReference>
<dbReference type="GO" id="GO:0008017">
    <property type="term" value="F:microtubule binding"/>
    <property type="evidence" value="ECO:0007669"/>
    <property type="project" value="TreeGrafter"/>
</dbReference>
<dbReference type="GO" id="GO:0005737">
    <property type="term" value="C:cytoplasm"/>
    <property type="evidence" value="ECO:0007669"/>
    <property type="project" value="TreeGrafter"/>
</dbReference>
<evidence type="ECO:0000313" key="8">
    <source>
        <dbReference type="Proteomes" id="UP000008076"/>
    </source>
</evidence>
<dbReference type="GO" id="GO:0000266">
    <property type="term" value="P:mitochondrial fission"/>
    <property type="evidence" value="ECO:0007669"/>
    <property type="project" value="TreeGrafter"/>
</dbReference>
<keyword evidence="1 3" id="KW-0547">Nucleotide-binding</keyword>
<dbReference type="InterPro" id="IPR001401">
    <property type="entry name" value="Dynamin_GTPase"/>
</dbReference>
<dbReference type="PROSITE" id="PS51718">
    <property type="entry name" value="G_DYNAMIN_2"/>
    <property type="match status" value="1"/>
</dbReference>
<evidence type="ECO:0000313" key="7">
    <source>
        <dbReference type="EMBL" id="EDR28469.1"/>
    </source>
</evidence>
<dbReference type="PRINTS" id="PR00195">
    <property type="entry name" value="DYNAMIN"/>
</dbReference>
<dbReference type="InterPro" id="IPR003130">
    <property type="entry name" value="GED"/>
</dbReference>
<feature type="domain" description="GED" evidence="5">
    <location>
        <begin position="573"/>
        <end position="664"/>
    </location>
</feature>
<protein>
    <submittedName>
        <fullName evidence="7">Dynamin, putative</fullName>
    </submittedName>
</protein>
<dbReference type="CDD" id="cd08771">
    <property type="entry name" value="DLP_1"/>
    <property type="match status" value="1"/>
</dbReference>
<reference evidence="8" key="1">
    <citation type="submission" date="2007-12" db="EMBL/GenBank/DDBJ databases">
        <title>Annotation of Entamoeba dispar SAW760.</title>
        <authorList>
            <person name="Lorenzi H."/>
            <person name="Inman J."/>
            <person name="Schobel S."/>
            <person name="Amedeo P."/>
            <person name="Caler E."/>
        </authorList>
    </citation>
    <scope>NUCLEOTIDE SEQUENCE [LARGE SCALE GENOMIC DNA]</scope>
    <source>
        <strain evidence="8">ATCC PRA-260 / SAW760</strain>
    </source>
</reference>
<dbReference type="PROSITE" id="PS51388">
    <property type="entry name" value="GED"/>
    <property type="match status" value="1"/>
</dbReference>
<dbReference type="PROSITE" id="PS00410">
    <property type="entry name" value="G_DYNAMIN_1"/>
    <property type="match status" value="1"/>
</dbReference>
<keyword evidence="8" id="KW-1185">Reference proteome</keyword>
<dbReference type="Gene3D" id="1.20.120.1240">
    <property type="entry name" value="Dynamin, middle domain"/>
    <property type="match status" value="1"/>
</dbReference>
<dbReference type="eggNOG" id="KOG0446">
    <property type="taxonomic scope" value="Eukaryota"/>
</dbReference>
<dbReference type="PANTHER" id="PTHR11566:SF21">
    <property type="entry name" value="DYNAMIN RELATED PROTEIN 1, ISOFORM A"/>
    <property type="match status" value="1"/>
</dbReference>
<dbReference type="PANTHER" id="PTHR11566">
    <property type="entry name" value="DYNAMIN"/>
    <property type="match status" value="1"/>
</dbReference>
<dbReference type="InterPro" id="IPR027417">
    <property type="entry name" value="P-loop_NTPase"/>
</dbReference>
<organism evidence="8">
    <name type="scientific">Entamoeba dispar (strain ATCC PRA-260 / SAW760)</name>
    <dbReference type="NCBI Taxonomy" id="370354"/>
    <lineage>
        <taxon>Eukaryota</taxon>
        <taxon>Amoebozoa</taxon>
        <taxon>Evosea</taxon>
        <taxon>Archamoebae</taxon>
        <taxon>Mastigamoebida</taxon>
        <taxon>Entamoebidae</taxon>
        <taxon>Entamoeba</taxon>
    </lineage>
</organism>
<sequence length="664" mass="74862">MQRLIPVINSLQDVFTAAGLPNTLPLPQIVVVGSQSSGKSSVLEHVVGKDFLPRGSGIVTRRPLIVQCVRSNVAQDYGQFEHTGDRKFTDFGEIRNEITRETERTCPGRNVSSIPIRLRIFSSSVVDLTLVDLPGLVKVNINGQTAEMVKNLRDMVYEYASPSNALILAVTAGNIDIANSDALQVAKDVDPEGERTIGVLTKLDLEDKGTNSMDVLMGRVYPLKLGYIGVVNRSQQDINNRVDVKTSLRHEKEFFENHPVYCSIAERMGTEYMVNRLNVLLLQHIQKCLPGLKQQITQSYEKARSRYEEIKPDDDNLLSLSLQQIMKFSSAFAAALNGTSTDIHTHEISGGAKIFSVFENNFRPTIDKQDILSGIKDVDILTAIKNASGTRPCLYVPQSAFENLISKQVRNFEGTCHNCVDNVYGEMKAIVGKTAKENIEKYDRFREALIQASTEVMNDYMTQTHRMVQDLIDIEADYINTSHPDFDTTKVLKEADEAMKTPEDGIDTIVTIDPNNTRNAQQQNDLKKPVKSSHFAGQINKNQPKPQQQYAQKEKVTSCIRVDHTNQREMREIGLIRNLCKDYLLIVRKSIKDLIPKAVIHFLVFKTRDSLQRELIKKLYNETLLQDLLAENPAIVNERKVVKQNLEALKKALDIINQVRDQCF</sequence>
<feature type="domain" description="Dynamin-type G" evidence="6">
    <location>
        <begin position="23"/>
        <end position="290"/>
    </location>
</feature>
<comment type="similarity">
    <text evidence="3">Belongs to the TRAFAC class dynamin-like GTPase superfamily. Dynamin/Fzo/YdjA family.</text>
</comment>
<feature type="compositionally biased region" description="Low complexity" evidence="4">
    <location>
        <begin position="540"/>
        <end position="549"/>
    </location>
</feature>
<evidence type="ECO:0000256" key="4">
    <source>
        <dbReference type="SAM" id="MobiDB-lite"/>
    </source>
</evidence>
<dbReference type="InterPro" id="IPR022812">
    <property type="entry name" value="Dynamin"/>
</dbReference>
<dbReference type="GO" id="GO:0048312">
    <property type="term" value="P:intracellular distribution of mitochondria"/>
    <property type="evidence" value="ECO:0007669"/>
    <property type="project" value="TreeGrafter"/>
</dbReference>
<evidence type="ECO:0000256" key="3">
    <source>
        <dbReference type="RuleBase" id="RU003932"/>
    </source>
</evidence>
<dbReference type="GO" id="GO:0005525">
    <property type="term" value="F:GTP binding"/>
    <property type="evidence" value="ECO:0007669"/>
    <property type="project" value="UniProtKB-KW"/>
</dbReference>
<dbReference type="VEuPathDB" id="AmoebaDB:EDI_315730"/>
<gene>
    <name evidence="7" type="ORF">EDI_315730</name>
</gene>